<organism evidence="9 10">
    <name type="scientific">Aquipluma nitroreducens</name>
    <dbReference type="NCBI Taxonomy" id="2010828"/>
    <lineage>
        <taxon>Bacteria</taxon>
        <taxon>Pseudomonadati</taxon>
        <taxon>Bacteroidota</taxon>
        <taxon>Bacteroidia</taxon>
        <taxon>Marinilabiliales</taxon>
        <taxon>Prolixibacteraceae</taxon>
        <taxon>Aquipluma</taxon>
    </lineage>
</organism>
<dbReference type="NCBIfam" id="TIGR02985">
    <property type="entry name" value="Sig70_bacteroi1"/>
    <property type="match status" value="1"/>
</dbReference>
<proteinExistence type="inferred from homology"/>
<keyword evidence="4 6" id="KW-0238">DNA-binding</keyword>
<evidence type="ECO:0000256" key="1">
    <source>
        <dbReference type="ARBA" id="ARBA00010641"/>
    </source>
</evidence>
<dbReference type="InterPro" id="IPR000838">
    <property type="entry name" value="RNA_pol_sigma70_ECF_CS"/>
</dbReference>
<dbReference type="InterPro" id="IPR013324">
    <property type="entry name" value="RNA_pol_sigma_r3/r4-like"/>
</dbReference>
<evidence type="ECO:0000256" key="3">
    <source>
        <dbReference type="ARBA" id="ARBA00023082"/>
    </source>
</evidence>
<dbReference type="EMBL" id="AP018694">
    <property type="protein sequence ID" value="BBE18989.1"/>
    <property type="molecule type" value="Genomic_DNA"/>
</dbReference>
<dbReference type="InterPro" id="IPR007627">
    <property type="entry name" value="RNA_pol_sigma70_r2"/>
</dbReference>
<dbReference type="GO" id="GO:0003677">
    <property type="term" value="F:DNA binding"/>
    <property type="evidence" value="ECO:0007669"/>
    <property type="project" value="UniProtKB-KW"/>
</dbReference>
<gene>
    <name evidence="9" type="ORF">AQPE_3162</name>
</gene>
<dbReference type="Proteomes" id="UP001193389">
    <property type="component" value="Chromosome"/>
</dbReference>
<dbReference type="Gene3D" id="1.10.1740.10">
    <property type="match status" value="1"/>
</dbReference>
<dbReference type="InterPro" id="IPR036388">
    <property type="entry name" value="WH-like_DNA-bd_sf"/>
</dbReference>
<dbReference type="CDD" id="cd06171">
    <property type="entry name" value="Sigma70_r4"/>
    <property type="match status" value="1"/>
</dbReference>
<dbReference type="GO" id="GO:0006352">
    <property type="term" value="P:DNA-templated transcription initiation"/>
    <property type="evidence" value="ECO:0007669"/>
    <property type="project" value="InterPro"/>
</dbReference>
<dbReference type="Gene3D" id="1.10.10.10">
    <property type="entry name" value="Winged helix-like DNA-binding domain superfamily/Winged helix DNA-binding domain"/>
    <property type="match status" value="1"/>
</dbReference>
<keyword evidence="10" id="KW-1185">Reference proteome</keyword>
<dbReference type="SUPFAM" id="SSF88659">
    <property type="entry name" value="Sigma3 and sigma4 domains of RNA polymerase sigma factors"/>
    <property type="match status" value="1"/>
</dbReference>
<accession>A0A5K7SBY0</accession>
<dbReference type="InterPro" id="IPR013325">
    <property type="entry name" value="RNA_pol_sigma_r2"/>
</dbReference>
<dbReference type="InterPro" id="IPR014327">
    <property type="entry name" value="RNA_pol_sigma70_bacteroid"/>
</dbReference>
<dbReference type="PANTHER" id="PTHR43133">
    <property type="entry name" value="RNA POLYMERASE ECF-TYPE SIGMA FACTO"/>
    <property type="match status" value="1"/>
</dbReference>
<evidence type="ECO:0000313" key="10">
    <source>
        <dbReference type="Proteomes" id="UP001193389"/>
    </source>
</evidence>
<keyword evidence="2 6" id="KW-0805">Transcription regulation</keyword>
<feature type="domain" description="RNA polymerase sigma-70 region 2" evidence="7">
    <location>
        <begin position="26"/>
        <end position="91"/>
    </location>
</feature>
<reference evidence="9" key="1">
    <citation type="journal article" date="2020" name="Int. J. Syst. Evol. Microbiol.">
        <title>Aquipluma nitroreducens gen. nov. sp. nov., a novel facultatively anaerobic bacterium isolated from a freshwater lake.</title>
        <authorList>
            <person name="Watanabe M."/>
            <person name="Kojima H."/>
            <person name="Fukui M."/>
        </authorList>
    </citation>
    <scope>NUCLEOTIDE SEQUENCE</scope>
    <source>
        <strain evidence="9">MeG22</strain>
    </source>
</reference>
<feature type="domain" description="RNA polymerase sigma factor 70 region 4 type 2" evidence="8">
    <location>
        <begin position="122"/>
        <end position="173"/>
    </location>
</feature>
<evidence type="ECO:0000256" key="6">
    <source>
        <dbReference type="RuleBase" id="RU000716"/>
    </source>
</evidence>
<evidence type="ECO:0000256" key="2">
    <source>
        <dbReference type="ARBA" id="ARBA00023015"/>
    </source>
</evidence>
<dbReference type="PROSITE" id="PS01063">
    <property type="entry name" value="SIGMA70_ECF"/>
    <property type="match status" value="1"/>
</dbReference>
<dbReference type="GO" id="GO:0016987">
    <property type="term" value="F:sigma factor activity"/>
    <property type="evidence" value="ECO:0007669"/>
    <property type="project" value="UniProtKB-KW"/>
</dbReference>
<evidence type="ECO:0000256" key="4">
    <source>
        <dbReference type="ARBA" id="ARBA00023125"/>
    </source>
</evidence>
<dbReference type="InterPro" id="IPR039425">
    <property type="entry name" value="RNA_pol_sigma-70-like"/>
</dbReference>
<comment type="similarity">
    <text evidence="1 6">Belongs to the sigma-70 factor family. ECF subfamily.</text>
</comment>
<dbReference type="PANTHER" id="PTHR43133:SF46">
    <property type="entry name" value="RNA POLYMERASE SIGMA-70 FACTOR ECF SUBFAMILY"/>
    <property type="match status" value="1"/>
</dbReference>
<evidence type="ECO:0000313" key="9">
    <source>
        <dbReference type="EMBL" id="BBE18989.1"/>
    </source>
</evidence>
<dbReference type="Pfam" id="PF08281">
    <property type="entry name" value="Sigma70_r4_2"/>
    <property type="match status" value="1"/>
</dbReference>
<dbReference type="RefSeq" id="WP_318347267.1">
    <property type="nucleotide sequence ID" value="NZ_AP018694.1"/>
</dbReference>
<keyword evidence="3 6" id="KW-0731">Sigma factor</keyword>
<protein>
    <recommendedName>
        <fullName evidence="6">RNA polymerase sigma factor</fullName>
    </recommendedName>
</protein>
<dbReference type="InterPro" id="IPR013249">
    <property type="entry name" value="RNA_pol_sigma70_r4_t2"/>
</dbReference>
<dbReference type="AlphaFoldDB" id="A0A5K7SBY0"/>
<dbReference type="NCBIfam" id="TIGR02937">
    <property type="entry name" value="sigma70-ECF"/>
    <property type="match status" value="1"/>
</dbReference>
<dbReference type="Pfam" id="PF04542">
    <property type="entry name" value="Sigma70_r2"/>
    <property type="match status" value="1"/>
</dbReference>
<dbReference type="SUPFAM" id="SSF88946">
    <property type="entry name" value="Sigma2 domain of RNA polymerase sigma factors"/>
    <property type="match status" value="1"/>
</dbReference>
<name>A0A5K7SBY0_9BACT</name>
<evidence type="ECO:0000256" key="5">
    <source>
        <dbReference type="ARBA" id="ARBA00023163"/>
    </source>
</evidence>
<keyword evidence="5 6" id="KW-0804">Transcription</keyword>
<sequence length="194" mass="22856">MKELDTDNELIEKLRIGDVEAFDLVYHRYAGKLYAFSLKYLRSKEEAEELVQSVFLKVWENQKNIKKDTSFKSYLFTIAYNEICNLFRRRKYQQNFFDKSMIGNPEASVETEDQIDFQFVLEQVEQIISRLPEKQKTIFLKSRQEGKSTKEIADELGLSPGTVDNYISESLKFIRTNLKDNQFSLLLFISLFIA</sequence>
<evidence type="ECO:0000259" key="7">
    <source>
        <dbReference type="Pfam" id="PF04542"/>
    </source>
</evidence>
<dbReference type="KEGG" id="anf:AQPE_3162"/>
<evidence type="ECO:0000259" key="8">
    <source>
        <dbReference type="Pfam" id="PF08281"/>
    </source>
</evidence>
<dbReference type="InterPro" id="IPR014284">
    <property type="entry name" value="RNA_pol_sigma-70_dom"/>
</dbReference>